<feature type="modified residue" description="4-aspartylphosphate" evidence="2">
    <location>
        <position position="187"/>
    </location>
</feature>
<dbReference type="InterPro" id="IPR035965">
    <property type="entry name" value="PAS-like_dom_sf"/>
</dbReference>
<dbReference type="SUPFAM" id="SSF55785">
    <property type="entry name" value="PYP-like sensor domain (PAS domain)"/>
    <property type="match status" value="1"/>
</dbReference>
<reference evidence="7 8" key="1">
    <citation type="submission" date="2020-08" db="EMBL/GenBank/DDBJ databases">
        <title>Genomic Encyclopedia of Type Strains, Phase IV (KMG-IV): sequencing the most valuable type-strain genomes for metagenomic binning, comparative biology and taxonomic classification.</title>
        <authorList>
            <person name="Goeker M."/>
        </authorList>
    </citation>
    <scope>NUCLEOTIDE SEQUENCE [LARGE SCALE GENOMIC DNA]</scope>
    <source>
        <strain evidence="7 8">DSM 24163</strain>
    </source>
</reference>
<dbReference type="FunFam" id="3.30.70.270:FF:000001">
    <property type="entry name" value="Diguanylate cyclase domain protein"/>
    <property type="match status" value="1"/>
</dbReference>
<dbReference type="Gene3D" id="3.40.50.2300">
    <property type="match status" value="1"/>
</dbReference>
<dbReference type="InterPro" id="IPR000014">
    <property type="entry name" value="PAS"/>
</dbReference>
<dbReference type="SUPFAM" id="SSF52172">
    <property type="entry name" value="CheY-like"/>
    <property type="match status" value="2"/>
</dbReference>
<dbReference type="SMART" id="SM00091">
    <property type="entry name" value="PAS"/>
    <property type="match status" value="1"/>
</dbReference>
<dbReference type="PROSITE" id="PS50110">
    <property type="entry name" value="RESPONSE_REGULATORY"/>
    <property type="match status" value="1"/>
</dbReference>
<dbReference type="GO" id="GO:0003824">
    <property type="term" value="F:catalytic activity"/>
    <property type="evidence" value="ECO:0007669"/>
    <property type="project" value="UniProtKB-ARBA"/>
</dbReference>
<dbReference type="Proteomes" id="UP000521199">
    <property type="component" value="Unassembled WGS sequence"/>
</dbReference>
<dbReference type="NCBIfam" id="TIGR00254">
    <property type="entry name" value="GGDEF"/>
    <property type="match status" value="1"/>
</dbReference>
<dbReference type="GO" id="GO:0006355">
    <property type="term" value="P:regulation of DNA-templated transcription"/>
    <property type="evidence" value="ECO:0007669"/>
    <property type="project" value="InterPro"/>
</dbReference>
<dbReference type="Pfam" id="PF00990">
    <property type="entry name" value="GGDEF"/>
    <property type="match status" value="1"/>
</dbReference>
<dbReference type="InterPro" id="IPR000160">
    <property type="entry name" value="GGDEF_dom"/>
</dbReference>
<dbReference type="SUPFAM" id="SSF55073">
    <property type="entry name" value="Nucleotide cyclase"/>
    <property type="match status" value="1"/>
</dbReference>
<dbReference type="Gene3D" id="3.30.70.270">
    <property type="match status" value="1"/>
</dbReference>
<dbReference type="InterPro" id="IPR052155">
    <property type="entry name" value="Biofilm_reg_signaling"/>
</dbReference>
<feature type="domain" description="GGDEF" evidence="6">
    <location>
        <begin position="431"/>
        <end position="564"/>
    </location>
</feature>
<protein>
    <submittedName>
        <fullName evidence="7">Diguanylate cyclase (GGDEF)-like protein/PAS domain S-box-containing protein</fullName>
    </submittedName>
</protein>
<organism evidence="7 8">
    <name type="scientific">Chiayiivirga flava</name>
    <dbReference type="NCBI Taxonomy" id="659595"/>
    <lineage>
        <taxon>Bacteria</taxon>
        <taxon>Pseudomonadati</taxon>
        <taxon>Pseudomonadota</taxon>
        <taxon>Gammaproteobacteria</taxon>
        <taxon>Lysobacterales</taxon>
        <taxon>Lysobacteraceae</taxon>
        <taxon>Chiayiivirga</taxon>
    </lineage>
</organism>
<dbReference type="GO" id="GO:0000160">
    <property type="term" value="P:phosphorelay signal transduction system"/>
    <property type="evidence" value="ECO:0007669"/>
    <property type="project" value="InterPro"/>
</dbReference>
<name>A0A7W8G137_9GAMM</name>
<dbReference type="PANTHER" id="PTHR44757:SF2">
    <property type="entry name" value="BIOFILM ARCHITECTURE MAINTENANCE PROTEIN MBAA"/>
    <property type="match status" value="1"/>
</dbReference>
<dbReference type="InterPro" id="IPR013767">
    <property type="entry name" value="PAS_fold"/>
</dbReference>
<accession>A0A7W8G137</accession>
<dbReference type="InterPro" id="IPR029787">
    <property type="entry name" value="Nucleotide_cyclase"/>
</dbReference>
<evidence type="ECO:0000256" key="2">
    <source>
        <dbReference type="PROSITE-ProRule" id="PRU00169"/>
    </source>
</evidence>
<evidence type="ECO:0000313" key="7">
    <source>
        <dbReference type="EMBL" id="MBB5208433.1"/>
    </source>
</evidence>
<comment type="caution">
    <text evidence="7">The sequence shown here is derived from an EMBL/GenBank/DDBJ whole genome shotgun (WGS) entry which is preliminary data.</text>
</comment>
<dbReference type="NCBIfam" id="TIGR00229">
    <property type="entry name" value="sensory_box"/>
    <property type="match status" value="1"/>
</dbReference>
<sequence length="869" mass="96021">MTAVLLAEGSANRRLALTTLLERRGCGVLAPDGMAGCLDLLRAAGTRIDAVVLGLTDAADTHTEELLALLHREGRDDLPVLLLSDANDALQRWRSARPRRALMLCSDYSECDEALDRMLRPPPRAANDAVEVDTSALRILLIDDSATVRAAFVRLLRQHGYQVDTASNVEEGFAKATAQPLDIAIVDYFMPGQNGTALIAALRRDPRTQHVLSAMITGTYADEVIVESLASGAVECLFKSEAKGLFLARLASLARTVRDRKAIDAERRRLEGILAAVGDGVFGVDVNGIIQFVNPAALELLGYPDAAALIGRDAAEAVHPGQIAQSRASPELSFLSQCYLHGNQVPHWQSVFWTSAREPIPVEGTVYPLRVDGERRGSVVAFRDVSAQRKLEEQLRWQAEHDSLTKLPNRGWFEAQLEIEIQRLRSLQTESVSALLFIDLDRFKYINDTAGHSAGDQLLIEVSRRLRSRMRASDHLARMGGDEYAIVLRDVPREQIESLAESIRTALTDVPFVHAGKTYRITISIGVTALDRRTASLTEAMAQADVACHQSKNDGRNRCHVYTHESGSLATMEADLGWSARLEKALRHDRFELMFQPIVPLRGLENESLDATPANLWRRQFARNPSEPLLFEVLVRLRNGRGELILPNAFLPSAERFGMMEEIDRWVIDHAMKALREVRHHHRPFALTMNLSSQSLASDSLVDFIAERIVRYEVDPGALIFEVTESRTIEDIVGTRALLRRLRLLGCRIAIDDFGTGFSTFAYLRQLDADYLKIDGSIIQGLPHDTLDRSVVAALTSIAESTGKRTIAEWAESSETLAALYECGVDYAQGFVLGIPRLDLLEPLEYVTGVQPAVGVDATASRSPGIIAR</sequence>
<dbReference type="CDD" id="cd00130">
    <property type="entry name" value="PAS"/>
    <property type="match status" value="1"/>
</dbReference>
<evidence type="ECO:0000259" key="6">
    <source>
        <dbReference type="PROSITE" id="PS50887"/>
    </source>
</evidence>
<dbReference type="PROSITE" id="PS50887">
    <property type="entry name" value="GGDEF"/>
    <property type="match status" value="1"/>
</dbReference>
<dbReference type="PROSITE" id="PS50112">
    <property type="entry name" value="PAS"/>
    <property type="match status" value="1"/>
</dbReference>
<dbReference type="Pfam" id="PF00563">
    <property type="entry name" value="EAL"/>
    <property type="match status" value="1"/>
</dbReference>
<dbReference type="EMBL" id="JACHHP010000003">
    <property type="protein sequence ID" value="MBB5208433.1"/>
    <property type="molecule type" value="Genomic_DNA"/>
</dbReference>
<dbReference type="SMART" id="SM00052">
    <property type="entry name" value="EAL"/>
    <property type="match status" value="1"/>
</dbReference>
<dbReference type="RefSeq" id="WP_183960962.1">
    <property type="nucleotide sequence ID" value="NZ_JACHHP010000003.1"/>
</dbReference>
<dbReference type="SMART" id="SM00448">
    <property type="entry name" value="REC"/>
    <property type="match status" value="1"/>
</dbReference>
<dbReference type="Gene3D" id="3.20.20.450">
    <property type="entry name" value="EAL domain"/>
    <property type="match status" value="1"/>
</dbReference>
<dbReference type="CDD" id="cd00156">
    <property type="entry name" value="REC"/>
    <property type="match status" value="1"/>
</dbReference>
<gene>
    <name evidence="7" type="ORF">HNQ52_001975</name>
</gene>
<dbReference type="InterPro" id="IPR011006">
    <property type="entry name" value="CheY-like_superfamily"/>
</dbReference>
<evidence type="ECO:0000313" key="8">
    <source>
        <dbReference type="Proteomes" id="UP000521199"/>
    </source>
</evidence>
<feature type="domain" description="Response regulatory" evidence="3">
    <location>
        <begin position="138"/>
        <end position="254"/>
    </location>
</feature>
<dbReference type="CDD" id="cd01948">
    <property type="entry name" value="EAL"/>
    <property type="match status" value="1"/>
</dbReference>
<feature type="domain" description="EAL" evidence="5">
    <location>
        <begin position="575"/>
        <end position="850"/>
    </location>
</feature>
<dbReference type="Gene3D" id="3.30.450.20">
    <property type="entry name" value="PAS domain"/>
    <property type="match status" value="1"/>
</dbReference>
<dbReference type="InterPro" id="IPR035919">
    <property type="entry name" value="EAL_sf"/>
</dbReference>
<proteinExistence type="predicted"/>
<dbReference type="InterPro" id="IPR043128">
    <property type="entry name" value="Rev_trsase/Diguanyl_cyclase"/>
</dbReference>
<evidence type="ECO:0000256" key="1">
    <source>
        <dbReference type="ARBA" id="ARBA00001946"/>
    </source>
</evidence>
<comment type="cofactor">
    <cofactor evidence="1">
        <name>Mg(2+)</name>
        <dbReference type="ChEBI" id="CHEBI:18420"/>
    </cofactor>
</comment>
<dbReference type="PROSITE" id="PS50883">
    <property type="entry name" value="EAL"/>
    <property type="match status" value="1"/>
</dbReference>
<evidence type="ECO:0000259" key="3">
    <source>
        <dbReference type="PROSITE" id="PS50110"/>
    </source>
</evidence>
<feature type="domain" description="PAS" evidence="4">
    <location>
        <begin position="266"/>
        <end position="320"/>
    </location>
</feature>
<dbReference type="AlphaFoldDB" id="A0A7W8G137"/>
<dbReference type="PANTHER" id="PTHR44757">
    <property type="entry name" value="DIGUANYLATE CYCLASE DGCP"/>
    <property type="match status" value="1"/>
</dbReference>
<dbReference type="CDD" id="cd01949">
    <property type="entry name" value="GGDEF"/>
    <property type="match status" value="1"/>
</dbReference>
<dbReference type="SUPFAM" id="SSF141868">
    <property type="entry name" value="EAL domain-like"/>
    <property type="match status" value="1"/>
</dbReference>
<dbReference type="InterPro" id="IPR001789">
    <property type="entry name" value="Sig_transdc_resp-reg_receiver"/>
</dbReference>
<keyword evidence="8" id="KW-1185">Reference proteome</keyword>
<evidence type="ECO:0000259" key="5">
    <source>
        <dbReference type="PROSITE" id="PS50883"/>
    </source>
</evidence>
<dbReference type="InterPro" id="IPR001633">
    <property type="entry name" value="EAL_dom"/>
</dbReference>
<dbReference type="Pfam" id="PF00072">
    <property type="entry name" value="Response_reg"/>
    <property type="match status" value="1"/>
</dbReference>
<dbReference type="SMART" id="SM00267">
    <property type="entry name" value="GGDEF"/>
    <property type="match status" value="1"/>
</dbReference>
<dbReference type="Pfam" id="PF00989">
    <property type="entry name" value="PAS"/>
    <property type="match status" value="1"/>
</dbReference>
<keyword evidence="2" id="KW-0597">Phosphoprotein</keyword>
<evidence type="ECO:0000259" key="4">
    <source>
        <dbReference type="PROSITE" id="PS50112"/>
    </source>
</evidence>